<evidence type="ECO:0000259" key="5">
    <source>
        <dbReference type="Pfam" id="PF04542"/>
    </source>
</evidence>
<reference evidence="8" key="1">
    <citation type="submission" date="2016-10" db="EMBL/GenBank/DDBJ databases">
        <authorList>
            <person name="Varghese N."/>
            <person name="Submissions S."/>
        </authorList>
    </citation>
    <scope>NUCLEOTIDE SEQUENCE [LARGE SCALE GENOMIC DNA]</scope>
    <source>
        <strain evidence="8">DSM 26542</strain>
    </source>
</reference>
<dbReference type="PANTHER" id="PTHR43133">
    <property type="entry name" value="RNA POLYMERASE ECF-TYPE SIGMA FACTO"/>
    <property type="match status" value="1"/>
</dbReference>
<dbReference type="InterPro" id="IPR013325">
    <property type="entry name" value="RNA_pol_sigma_r2"/>
</dbReference>
<dbReference type="STRING" id="1150112.SAMN04487893_10244"/>
<feature type="domain" description="RNA polymerase sigma-70 region 2" evidence="5">
    <location>
        <begin position="27"/>
        <end position="92"/>
    </location>
</feature>
<dbReference type="EMBL" id="FORU01000002">
    <property type="protein sequence ID" value="SFI92237.1"/>
    <property type="molecule type" value="Genomic_DNA"/>
</dbReference>
<proteinExistence type="inferred from homology"/>
<dbReference type="PANTHER" id="PTHR43133:SF51">
    <property type="entry name" value="RNA POLYMERASE SIGMA FACTOR"/>
    <property type="match status" value="1"/>
</dbReference>
<protein>
    <submittedName>
        <fullName evidence="7">RNA polymerase sigma-70 factor, ECF subfamily</fullName>
    </submittedName>
</protein>
<feature type="domain" description="RNA polymerase sigma factor 70 region 4 type 2" evidence="6">
    <location>
        <begin position="128"/>
        <end position="178"/>
    </location>
</feature>
<dbReference type="InterPro" id="IPR013324">
    <property type="entry name" value="RNA_pol_sigma_r3/r4-like"/>
</dbReference>
<dbReference type="CDD" id="cd06171">
    <property type="entry name" value="Sigma70_r4"/>
    <property type="match status" value="1"/>
</dbReference>
<dbReference type="GO" id="GO:0003677">
    <property type="term" value="F:DNA binding"/>
    <property type="evidence" value="ECO:0007669"/>
    <property type="project" value="InterPro"/>
</dbReference>
<dbReference type="InterPro" id="IPR007627">
    <property type="entry name" value="RNA_pol_sigma70_r2"/>
</dbReference>
<keyword evidence="3" id="KW-0731">Sigma factor</keyword>
<evidence type="ECO:0000313" key="8">
    <source>
        <dbReference type="Proteomes" id="UP000243887"/>
    </source>
</evidence>
<dbReference type="InterPro" id="IPR014284">
    <property type="entry name" value="RNA_pol_sigma-70_dom"/>
</dbReference>
<sequence length="217" mass="25611">MGDIQMDDIEIVQKILNGEKQFYELIVRRFNPVLYRIGRAYNLCHEDTQDVMQESFVDAYRGLGGFRNESSFKTWISRIMINRCFHHFQKNRVTDGLMISINDNNEVMRKDSENEADKGVMQRELANMLEDSMSRIPLEYRMVFILREVNGMNTDETAELLDITPGNVKVRLNRSKALLRKEIEKSFDEQALFEFHLRYCDEIVNNVMRLINLKSLL</sequence>
<evidence type="ECO:0000256" key="2">
    <source>
        <dbReference type="ARBA" id="ARBA00023015"/>
    </source>
</evidence>
<dbReference type="Gene3D" id="1.10.10.10">
    <property type="entry name" value="Winged helix-like DNA-binding domain superfamily/Winged helix DNA-binding domain"/>
    <property type="match status" value="1"/>
</dbReference>
<keyword evidence="8" id="KW-1185">Reference proteome</keyword>
<dbReference type="InterPro" id="IPR039425">
    <property type="entry name" value="RNA_pol_sigma-70-like"/>
</dbReference>
<dbReference type="NCBIfam" id="TIGR02937">
    <property type="entry name" value="sigma70-ECF"/>
    <property type="match status" value="1"/>
</dbReference>
<evidence type="ECO:0000256" key="4">
    <source>
        <dbReference type="ARBA" id="ARBA00023163"/>
    </source>
</evidence>
<evidence type="ECO:0000256" key="1">
    <source>
        <dbReference type="ARBA" id="ARBA00010641"/>
    </source>
</evidence>
<dbReference type="GO" id="GO:0006352">
    <property type="term" value="P:DNA-templated transcription initiation"/>
    <property type="evidence" value="ECO:0007669"/>
    <property type="project" value="InterPro"/>
</dbReference>
<dbReference type="Pfam" id="PF04542">
    <property type="entry name" value="Sigma70_r2"/>
    <property type="match status" value="1"/>
</dbReference>
<dbReference type="AlphaFoldDB" id="A0A1I3M5P2"/>
<comment type="similarity">
    <text evidence="1">Belongs to the sigma-70 factor family. ECF subfamily.</text>
</comment>
<evidence type="ECO:0000259" key="6">
    <source>
        <dbReference type="Pfam" id="PF08281"/>
    </source>
</evidence>
<evidence type="ECO:0000313" key="7">
    <source>
        <dbReference type="EMBL" id="SFI92237.1"/>
    </source>
</evidence>
<dbReference type="OrthoDB" id="1027298at2"/>
<keyword evidence="4" id="KW-0804">Transcription</keyword>
<keyword evidence="2" id="KW-0805">Transcription regulation</keyword>
<dbReference type="RefSeq" id="WP_090677828.1">
    <property type="nucleotide sequence ID" value="NZ_FORU01000002.1"/>
</dbReference>
<accession>A0A1I3M5P2</accession>
<organism evidence="7 8">
    <name type="scientific">Myroides guanonis</name>
    <dbReference type="NCBI Taxonomy" id="1150112"/>
    <lineage>
        <taxon>Bacteria</taxon>
        <taxon>Pseudomonadati</taxon>
        <taxon>Bacteroidota</taxon>
        <taxon>Flavobacteriia</taxon>
        <taxon>Flavobacteriales</taxon>
        <taxon>Flavobacteriaceae</taxon>
        <taxon>Myroides</taxon>
    </lineage>
</organism>
<dbReference type="Pfam" id="PF08281">
    <property type="entry name" value="Sigma70_r4_2"/>
    <property type="match status" value="1"/>
</dbReference>
<evidence type="ECO:0000256" key="3">
    <source>
        <dbReference type="ARBA" id="ARBA00023082"/>
    </source>
</evidence>
<name>A0A1I3M5P2_9FLAO</name>
<dbReference type="Proteomes" id="UP000243887">
    <property type="component" value="Unassembled WGS sequence"/>
</dbReference>
<dbReference type="SUPFAM" id="SSF88659">
    <property type="entry name" value="Sigma3 and sigma4 domains of RNA polymerase sigma factors"/>
    <property type="match status" value="1"/>
</dbReference>
<dbReference type="InterPro" id="IPR036388">
    <property type="entry name" value="WH-like_DNA-bd_sf"/>
</dbReference>
<dbReference type="SUPFAM" id="SSF88946">
    <property type="entry name" value="Sigma2 domain of RNA polymerase sigma factors"/>
    <property type="match status" value="1"/>
</dbReference>
<dbReference type="GO" id="GO:0016987">
    <property type="term" value="F:sigma factor activity"/>
    <property type="evidence" value="ECO:0007669"/>
    <property type="project" value="UniProtKB-KW"/>
</dbReference>
<gene>
    <name evidence="7" type="ORF">SAMN04487893_10244</name>
</gene>
<dbReference type="Gene3D" id="1.10.1740.10">
    <property type="match status" value="1"/>
</dbReference>
<dbReference type="InterPro" id="IPR013249">
    <property type="entry name" value="RNA_pol_sigma70_r4_t2"/>
</dbReference>